<gene>
    <name evidence="1" type="ORF">FKW44_013050</name>
</gene>
<dbReference type="AlphaFoldDB" id="A0A7T8HKJ0"/>
<accession>A0A7T8HKJ0</accession>
<proteinExistence type="predicted"/>
<reference evidence="2" key="1">
    <citation type="submission" date="2021-01" db="EMBL/GenBank/DDBJ databases">
        <title>Caligus Genome Assembly.</title>
        <authorList>
            <person name="Gallardo-Escarate C."/>
        </authorList>
    </citation>
    <scope>NUCLEOTIDE SEQUENCE [LARGE SCALE GENOMIC DNA]</scope>
</reference>
<evidence type="ECO:0000313" key="1">
    <source>
        <dbReference type="EMBL" id="QQP51629.1"/>
    </source>
</evidence>
<feature type="non-terminal residue" evidence="1">
    <location>
        <position position="1"/>
    </location>
</feature>
<protein>
    <submittedName>
        <fullName evidence="1">Uncharacterized protein</fullName>
    </submittedName>
</protein>
<name>A0A7T8HKJ0_CALRO</name>
<sequence>SNNNIFSYVKDNWNTLDKSNPNTLDEVEQEWKELKANTTAIEKKILDKTSPRADYREVVDLCLILFETKLPRDIHWTKSGAFQQAQWMARNIYSMKM</sequence>
<dbReference type="Proteomes" id="UP000595437">
    <property type="component" value="Chromosome 8"/>
</dbReference>
<dbReference type="OrthoDB" id="6380626at2759"/>
<dbReference type="EMBL" id="CP045897">
    <property type="protein sequence ID" value="QQP51629.1"/>
    <property type="molecule type" value="Genomic_DNA"/>
</dbReference>
<keyword evidence="2" id="KW-1185">Reference proteome</keyword>
<organism evidence="1 2">
    <name type="scientific">Caligus rogercresseyi</name>
    <name type="common">Sea louse</name>
    <dbReference type="NCBI Taxonomy" id="217165"/>
    <lineage>
        <taxon>Eukaryota</taxon>
        <taxon>Metazoa</taxon>
        <taxon>Ecdysozoa</taxon>
        <taxon>Arthropoda</taxon>
        <taxon>Crustacea</taxon>
        <taxon>Multicrustacea</taxon>
        <taxon>Hexanauplia</taxon>
        <taxon>Copepoda</taxon>
        <taxon>Siphonostomatoida</taxon>
        <taxon>Caligidae</taxon>
        <taxon>Caligus</taxon>
    </lineage>
</organism>
<evidence type="ECO:0000313" key="2">
    <source>
        <dbReference type="Proteomes" id="UP000595437"/>
    </source>
</evidence>